<evidence type="ECO:0000256" key="1">
    <source>
        <dbReference type="SAM" id="SignalP"/>
    </source>
</evidence>
<evidence type="ECO:0000313" key="2">
    <source>
        <dbReference type="EMBL" id="BCO27198.1"/>
    </source>
</evidence>
<accession>A0ABN6D6B7</accession>
<name>A0ABN6D6B7_9BURK</name>
<protein>
    <recommendedName>
        <fullName evidence="4">DUF302 domain-containing protein</fullName>
    </recommendedName>
</protein>
<organism evidence="2 3">
    <name type="scientific">Rhodoferax lithotrophicus</name>
    <dbReference type="NCBI Taxonomy" id="2798804"/>
    <lineage>
        <taxon>Bacteria</taxon>
        <taxon>Pseudomonadati</taxon>
        <taxon>Pseudomonadota</taxon>
        <taxon>Betaproteobacteria</taxon>
        <taxon>Burkholderiales</taxon>
        <taxon>Comamonadaceae</taxon>
        <taxon>Rhodoferax</taxon>
    </lineage>
</organism>
<sequence>MKQWLMGCALLCAAQLSLALAPYTHAGKISGADLPTQLAQVEKKLQAEGFTVLGHHMPKGIAGQASVVVSDPAMLELIRTTGTSSSIVAAGLRVGISADGSVSYMTPDYWYRAYLRNQFSGAQEAVKSVQLRLSKALGEGTGFGGDVPQGQLTDYRYMFGMERFDSANSEIGSFANFDEALKAVQGNLAKGVGDTQRVYEVVMPAQKMAVFGVAMNSGNDGEAWWVNKIGTDFPAALPYELFIVDHKVYALYARYRIALAWPALGMGQFMGIINAPEAIRNTLVRLASSGASGN</sequence>
<feature type="signal peptide" evidence="1">
    <location>
        <begin position="1"/>
        <end position="26"/>
    </location>
</feature>
<dbReference type="Proteomes" id="UP000824366">
    <property type="component" value="Chromosome"/>
</dbReference>
<proteinExistence type="predicted"/>
<evidence type="ECO:0000313" key="3">
    <source>
        <dbReference type="Proteomes" id="UP000824366"/>
    </source>
</evidence>
<keyword evidence="1" id="KW-0732">Signal</keyword>
<dbReference type="EMBL" id="AP024238">
    <property type="protein sequence ID" value="BCO27198.1"/>
    <property type="molecule type" value="Genomic_DNA"/>
</dbReference>
<dbReference type="RefSeq" id="WP_223911863.1">
    <property type="nucleotide sequence ID" value="NZ_AP024238.1"/>
</dbReference>
<evidence type="ECO:0008006" key="4">
    <source>
        <dbReference type="Google" id="ProtNLM"/>
    </source>
</evidence>
<keyword evidence="3" id="KW-1185">Reference proteome</keyword>
<reference evidence="2 3" key="1">
    <citation type="journal article" date="2021" name="Microbiol. Spectr.">
        <title>A Single Bacterium Capable of Oxidation and Reduction of Iron at Circumneutral pH.</title>
        <authorList>
            <person name="Kato S."/>
            <person name="Ohkuma M."/>
        </authorList>
    </citation>
    <scope>NUCLEOTIDE SEQUENCE [LARGE SCALE GENOMIC DNA]</scope>
    <source>
        <strain evidence="2 3">MIZ03</strain>
    </source>
</reference>
<gene>
    <name evidence="2" type="ORF">MIZ03_2086</name>
</gene>
<feature type="chain" id="PRO_5045901233" description="DUF302 domain-containing protein" evidence="1">
    <location>
        <begin position="27"/>
        <end position="294"/>
    </location>
</feature>